<feature type="chain" id="PRO_5024455681" evidence="1">
    <location>
        <begin position="21"/>
        <end position="97"/>
    </location>
</feature>
<reference evidence="2 3" key="1">
    <citation type="submission" date="2018-01" db="EMBL/GenBank/DDBJ databases">
        <authorList>
            <person name="Paulsen S."/>
            <person name="Gram L.K."/>
        </authorList>
    </citation>
    <scope>NUCLEOTIDE SEQUENCE [LARGE SCALE GENOMIC DNA]</scope>
    <source>
        <strain evidence="2 3">S2599</strain>
    </source>
</reference>
<accession>A0A5S3X201</accession>
<dbReference type="EMBL" id="PNCJ01000011">
    <property type="protein sequence ID" value="TMP38125.1"/>
    <property type="molecule type" value="Genomic_DNA"/>
</dbReference>
<evidence type="ECO:0000256" key="1">
    <source>
        <dbReference type="SAM" id="SignalP"/>
    </source>
</evidence>
<evidence type="ECO:0000313" key="2">
    <source>
        <dbReference type="EMBL" id="TMP38125.1"/>
    </source>
</evidence>
<dbReference type="AlphaFoldDB" id="A0A5S3X201"/>
<keyword evidence="1" id="KW-0732">Signal</keyword>
<comment type="caution">
    <text evidence="2">The sequence shown here is derived from an EMBL/GenBank/DDBJ whole genome shotgun (WGS) entry which is preliminary data.</text>
</comment>
<reference evidence="3" key="2">
    <citation type="submission" date="2019-06" db="EMBL/GenBank/DDBJ databases">
        <title>Co-occurence of chitin degradation, pigmentation and bioactivity in marine Pseudoalteromonas.</title>
        <authorList>
            <person name="Sonnenschein E.C."/>
            <person name="Bech P.K."/>
        </authorList>
    </citation>
    <scope>NUCLEOTIDE SEQUENCE [LARGE SCALE GENOMIC DNA]</scope>
    <source>
        <strain evidence="3">S2599</strain>
    </source>
</reference>
<protein>
    <submittedName>
        <fullName evidence="2">Uncharacterized protein</fullName>
    </submittedName>
</protein>
<dbReference type="Proteomes" id="UP000306719">
    <property type="component" value="Unassembled WGS sequence"/>
</dbReference>
<feature type="signal peptide" evidence="1">
    <location>
        <begin position="1"/>
        <end position="20"/>
    </location>
</feature>
<sequence>MIKFSSALLVFMLLPQLVYACMFPELGEEYDALIKIEKQQGENTYKLSVPRLVKNSSGWPTVTLIYSSEDSDKNVGKKLLVTGRCCRASHKTLFARK</sequence>
<name>A0A5S3X201_9GAMM</name>
<evidence type="ECO:0000313" key="3">
    <source>
        <dbReference type="Proteomes" id="UP000306719"/>
    </source>
</evidence>
<gene>
    <name evidence="2" type="ORF">CWB98_07340</name>
</gene>
<proteinExistence type="predicted"/>
<dbReference type="PROSITE" id="PS51257">
    <property type="entry name" value="PROKAR_LIPOPROTEIN"/>
    <property type="match status" value="1"/>
</dbReference>
<organism evidence="2 3">
    <name type="scientific">Pseudoalteromonas rubra</name>
    <dbReference type="NCBI Taxonomy" id="43658"/>
    <lineage>
        <taxon>Bacteria</taxon>
        <taxon>Pseudomonadati</taxon>
        <taxon>Pseudomonadota</taxon>
        <taxon>Gammaproteobacteria</taxon>
        <taxon>Alteromonadales</taxon>
        <taxon>Pseudoalteromonadaceae</taxon>
        <taxon>Pseudoalteromonas</taxon>
    </lineage>
</organism>